<evidence type="ECO:0000313" key="11">
    <source>
        <dbReference type="Proteomes" id="UP000440367"/>
    </source>
</evidence>
<dbReference type="EMBL" id="QXGD01001446">
    <property type="protein sequence ID" value="KAE9205944.1"/>
    <property type="molecule type" value="Genomic_DNA"/>
</dbReference>
<dbReference type="EMBL" id="QXFZ01002330">
    <property type="protein sequence ID" value="KAE9078222.1"/>
    <property type="molecule type" value="Genomic_DNA"/>
</dbReference>
<protein>
    <recommendedName>
        <fullName evidence="15">RING-type domain-containing protein</fullName>
    </recommendedName>
</protein>
<dbReference type="Proteomes" id="UP000440367">
    <property type="component" value="Unassembled WGS sequence"/>
</dbReference>
<evidence type="ECO:0000313" key="7">
    <source>
        <dbReference type="EMBL" id="KAE9282414.1"/>
    </source>
</evidence>
<evidence type="ECO:0000313" key="8">
    <source>
        <dbReference type="Proteomes" id="UP000429523"/>
    </source>
</evidence>
<evidence type="ECO:0000313" key="6">
    <source>
        <dbReference type="EMBL" id="KAE9205944.1"/>
    </source>
</evidence>
<dbReference type="AlphaFoldDB" id="A0A6A3ILQ6"/>
<keyword evidence="9" id="KW-1185">Reference proteome</keyword>
<dbReference type="EMBL" id="QXGF01001709">
    <property type="protein sequence ID" value="KAE8928269.1"/>
    <property type="molecule type" value="Genomic_DNA"/>
</dbReference>
<reference evidence="2 14" key="1">
    <citation type="submission" date="2018-09" db="EMBL/GenBank/DDBJ databases">
        <title>Genomic investigation of the strawberry pathogen Phytophthora fragariae indicates pathogenicity is determined by transcriptional variation in three key races.</title>
        <authorList>
            <person name="Adams T.M."/>
            <person name="Armitage A.D."/>
            <person name="Sobczyk M.K."/>
            <person name="Bates H.J."/>
            <person name="Dunwell J.M."/>
            <person name="Nellist C.F."/>
            <person name="Harrison R.J."/>
        </authorList>
    </citation>
    <scope>NUCLEOTIDE SEQUENCE [LARGE SCALE GENOMIC DNA]</scope>
    <source>
        <strain evidence="7 10">A4</strain>
        <strain evidence="6 11">BC-1</strain>
        <strain evidence="5 9">NOV-27</strain>
        <strain evidence="4 12">NOV-5</strain>
        <strain evidence="3 13">NOV-71</strain>
        <strain evidence="1 8">NOV-9</strain>
        <strain evidence="2 14">SCRP245</strain>
    </source>
</reference>
<dbReference type="EMBL" id="QXGA01002367">
    <property type="protein sequence ID" value="KAE9099038.1"/>
    <property type="molecule type" value="Genomic_DNA"/>
</dbReference>
<evidence type="ECO:0008006" key="15">
    <source>
        <dbReference type="Google" id="ProtNLM"/>
    </source>
</evidence>
<dbReference type="EMBL" id="QXFW01001947">
    <property type="protein sequence ID" value="KAE8983866.1"/>
    <property type="molecule type" value="Genomic_DNA"/>
</dbReference>
<evidence type="ECO:0000313" key="5">
    <source>
        <dbReference type="EMBL" id="KAE9179972.1"/>
    </source>
</evidence>
<dbReference type="Proteomes" id="UP000460718">
    <property type="component" value="Unassembled WGS sequence"/>
</dbReference>
<dbReference type="EMBL" id="QXGB01002239">
    <property type="protein sequence ID" value="KAE9179972.1"/>
    <property type="molecule type" value="Genomic_DNA"/>
</dbReference>
<name>A0A6A3ILQ6_9STRA</name>
<dbReference type="EMBL" id="QXGE01002377">
    <property type="protein sequence ID" value="KAE9282414.1"/>
    <property type="molecule type" value="Genomic_DNA"/>
</dbReference>
<evidence type="ECO:0000313" key="1">
    <source>
        <dbReference type="EMBL" id="KAE8928269.1"/>
    </source>
</evidence>
<evidence type="ECO:0000313" key="12">
    <source>
        <dbReference type="Proteomes" id="UP000440732"/>
    </source>
</evidence>
<evidence type="ECO:0000313" key="3">
    <source>
        <dbReference type="EMBL" id="KAE9078222.1"/>
    </source>
</evidence>
<evidence type="ECO:0000313" key="2">
    <source>
        <dbReference type="EMBL" id="KAE8983866.1"/>
    </source>
</evidence>
<evidence type="ECO:0000313" key="4">
    <source>
        <dbReference type="EMBL" id="KAE9099038.1"/>
    </source>
</evidence>
<dbReference type="Proteomes" id="UP000429523">
    <property type="component" value="Unassembled WGS sequence"/>
</dbReference>
<evidence type="ECO:0000313" key="9">
    <source>
        <dbReference type="Proteomes" id="UP000433483"/>
    </source>
</evidence>
<proteinExistence type="predicted"/>
<dbReference type="Proteomes" id="UP000437068">
    <property type="component" value="Unassembled WGS sequence"/>
</dbReference>
<dbReference type="Proteomes" id="UP000441208">
    <property type="component" value="Unassembled WGS sequence"/>
</dbReference>
<gene>
    <name evidence="7" type="ORF">PF001_g23324</name>
    <name evidence="6" type="ORF">PF002_g20160</name>
    <name evidence="5" type="ORF">PF005_g23476</name>
    <name evidence="4" type="ORF">PF006_g23230</name>
    <name evidence="3" type="ORF">PF007_g23948</name>
    <name evidence="1" type="ORF">PF009_g21584</name>
    <name evidence="2" type="ORF">PF011_g21007</name>
</gene>
<evidence type="ECO:0000313" key="10">
    <source>
        <dbReference type="Proteomes" id="UP000437068"/>
    </source>
</evidence>
<organism evidence="2 14">
    <name type="scientific">Phytophthora fragariae</name>
    <dbReference type="NCBI Taxonomy" id="53985"/>
    <lineage>
        <taxon>Eukaryota</taxon>
        <taxon>Sar</taxon>
        <taxon>Stramenopiles</taxon>
        <taxon>Oomycota</taxon>
        <taxon>Peronosporomycetes</taxon>
        <taxon>Peronosporales</taxon>
        <taxon>Peronosporaceae</taxon>
        <taxon>Phytophthora</taxon>
    </lineage>
</organism>
<sequence length="405" mass="46305">MASATQRVTVAPTPLDASCPDVPVAVAQDFPALCQICLDAPASIFQLCGAQCLAELCESCVVRYLTASVYAFYPGVLPKVRCPVCLTLLNRNQWHKFVLPVEPPQEQQYTDDNSHVLDKYVTLCRQSCGFQSPCCHNEEYTMLPQRYAESEDGDDDDDDDKVELVEEQLEALPELRRRCVELCYHREEVADFYEFLSAKFDGRVEAVLWQLLPKIVDEERRAALLLRHLRRNPDTQTHCCGAKLCFKCKAVNHHGGDCGDFIEDENVVECRGCGVTVVMVDGCDTLRCLCGFSFSWAQDVARQRTQRKQLAPVENSEYDLWRRWRNGLNASLRKISDLKTTQRQQRLARLVRQHRQLLRRVLLPRVFRYRLREKAPENATEDMIKLKSVAGSPLADESRMLSRSP</sequence>
<comment type="caution">
    <text evidence="2">The sequence shown here is derived from an EMBL/GenBank/DDBJ whole genome shotgun (WGS) entry which is preliminary data.</text>
</comment>
<evidence type="ECO:0000313" key="13">
    <source>
        <dbReference type="Proteomes" id="UP000441208"/>
    </source>
</evidence>
<dbReference type="OrthoDB" id="1431934at2759"/>
<evidence type="ECO:0000313" key="14">
    <source>
        <dbReference type="Proteomes" id="UP000460718"/>
    </source>
</evidence>
<dbReference type="Proteomes" id="UP000433483">
    <property type="component" value="Unassembled WGS sequence"/>
</dbReference>
<dbReference type="Proteomes" id="UP000440732">
    <property type="component" value="Unassembled WGS sequence"/>
</dbReference>
<accession>A0A6A3ILQ6</accession>